<keyword evidence="2" id="KW-0472">Membrane</keyword>
<sequence length="100" mass="10594">MNATSPSHEHHFPDNDRTTRSHVGESIEDYLNWPGLLLVGIGIVALAATLTAAGYGFAGWALIAGITSGVCLLAGVLIVLAEHSRIKGLEGLRLRDPRGH</sequence>
<dbReference type="Proteomes" id="UP000183810">
    <property type="component" value="Chromosome"/>
</dbReference>
<evidence type="ECO:0000313" key="4">
    <source>
        <dbReference type="Proteomes" id="UP000183810"/>
    </source>
</evidence>
<feature type="compositionally biased region" description="Basic and acidic residues" evidence="1">
    <location>
        <begin position="7"/>
        <end position="20"/>
    </location>
</feature>
<reference evidence="3" key="1">
    <citation type="submission" date="2016-11" db="EMBL/GenBank/DDBJ databases">
        <authorList>
            <person name="Jaros S."/>
            <person name="Januszkiewicz K."/>
            <person name="Wedrychowicz H."/>
        </authorList>
    </citation>
    <scope>NUCLEOTIDE SEQUENCE [LARGE SCALE GENOMIC DNA]</scope>
    <source>
        <strain evidence="3">Y48</strain>
    </source>
</reference>
<evidence type="ECO:0000256" key="2">
    <source>
        <dbReference type="SAM" id="Phobius"/>
    </source>
</evidence>
<feature type="region of interest" description="Disordered" evidence="1">
    <location>
        <begin position="1"/>
        <end position="20"/>
    </location>
</feature>
<dbReference type="OrthoDB" id="4567060at2"/>
<feature type="transmembrane region" description="Helical" evidence="2">
    <location>
        <begin position="30"/>
        <end position="51"/>
    </location>
</feature>
<keyword evidence="2" id="KW-1133">Transmembrane helix</keyword>
<proteinExistence type="predicted"/>
<evidence type="ECO:0008006" key="5">
    <source>
        <dbReference type="Google" id="ProtNLM"/>
    </source>
</evidence>
<keyword evidence="2" id="KW-0812">Transmembrane</keyword>
<evidence type="ECO:0000256" key="1">
    <source>
        <dbReference type="SAM" id="MobiDB-lite"/>
    </source>
</evidence>
<dbReference type="EMBL" id="CP018082">
    <property type="protein sequence ID" value="APE35170.1"/>
    <property type="molecule type" value="Genomic_DNA"/>
</dbReference>
<name>A0A1J0VT32_9NOCA</name>
<feature type="transmembrane region" description="Helical" evidence="2">
    <location>
        <begin position="57"/>
        <end position="80"/>
    </location>
</feature>
<organism evidence="3 4">
    <name type="scientific">Nocardia mangyaensis</name>
    <dbReference type="NCBI Taxonomy" id="2213200"/>
    <lineage>
        <taxon>Bacteria</taxon>
        <taxon>Bacillati</taxon>
        <taxon>Actinomycetota</taxon>
        <taxon>Actinomycetes</taxon>
        <taxon>Mycobacteriales</taxon>
        <taxon>Nocardiaceae</taxon>
        <taxon>Nocardia</taxon>
    </lineage>
</organism>
<dbReference type="RefSeq" id="WP_071928355.1">
    <property type="nucleotide sequence ID" value="NZ_CP018082.1"/>
</dbReference>
<dbReference type="KEGG" id="nsl:BOX37_15805"/>
<gene>
    <name evidence="3" type="ORF">BOX37_15805</name>
</gene>
<dbReference type="AlphaFoldDB" id="A0A1J0VT32"/>
<protein>
    <recommendedName>
        <fullName evidence="5">UsfY protein</fullName>
    </recommendedName>
</protein>
<accession>A0A1J0VT32</accession>
<evidence type="ECO:0000313" key="3">
    <source>
        <dbReference type="EMBL" id="APE35170.1"/>
    </source>
</evidence>
<keyword evidence="4" id="KW-1185">Reference proteome</keyword>